<evidence type="ECO:0000256" key="8">
    <source>
        <dbReference type="ARBA" id="ARBA00023125"/>
    </source>
</evidence>
<dbReference type="PANTHER" id="PTHR32071">
    <property type="entry name" value="TRANSCRIPTIONAL REGULATORY PROTEIN"/>
    <property type="match status" value="1"/>
</dbReference>
<keyword evidence="5" id="KW-0067">ATP-binding</keyword>
<evidence type="ECO:0000256" key="6">
    <source>
        <dbReference type="ARBA" id="ARBA00023012"/>
    </source>
</evidence>
<dbReference type="FunFam" id="3.40.50.2300:FF:000018">
    <property type="entry name" value="DNA-binding transcriptional regulator NtrC"/>
    <property type="match status" value="1"/>
</dbReference>
<keyword evidence="3 11" id="KW-0597">Phosphoprotein</keyword>
<dbReference type="InterPro" id="IPR002197">
    <property type="entry name" value="HTH_Fis"/>
</dbReference>
<dbReference type="Proteomes" id="UP000525298">
    <property type="component" value="Unassembled WGS sequence"/>
</dbReference>
<dbReference type="InterPro" id="IPR058031">
    <property type="entry name" value="AAA_lid_NorR"/>
</dbReference>
<dbReference type="GO" id="GO:0043565">
    <property type="term" value="F:sequence-specific DNA binding"/>
    <property type="evidence" value="ECO:0007669"/>
    <property type="project" value="InterPro"/>
</dbReference>
<dbReference type="EMBL" id="JACDUS010000008">
    <property type="protein sequence ID" value="MBA2882273.1"/>
    <property type="molecule type" value="Genomic_DNA"/>
</dbReference>
<dbReference type="SUPFAM" id="SSF52540">
    <property type="entry name" value="P-loop containing nucleoside triphosphate hydrolases"/>
    <property type="match status" value="1"/>
</dbReference>
<reference evidence="15 16" key="1">
    <citation type="submission" date="2020-07" db="EMBL/GenBank/DDBJ databases">
        <title>Genomic Encyclopedia of Type Strains, Phase IV (KMG-IV): sequencing the most valuable type-strain genomes for metagenomic binning, comparative biology and taxonomic classification.</title>
        <authorList>
            <person name="Goeker M."/>
        </authorList>
    </citation>
    <scope>NUCLEOTIDE SEQUENCE [LARGE SCALE GENOMIC DNA]</scope>
    <source>
        <strain evidence="15 16">DSM 17721</strain>
    </source>
</reference>
<dbReference type="Gene3D" id="3.40.50.2300">
    <property type="match status" value="1"/>
</dbReference>
<dbReference type="Gene3D" id="3.40.50.300">
    <property type="entry name" value="P-loop containing nucleotide triphosphate hydrolases"/>
    <property type="match status" value="1"/>
</dbReference>
<keyword evidence="2" id="KW-0963">Cytoplasm</keyword>
<dbReference type="GO" id="GO:0005737">
    <property type="term" value="C:cytoplasm"/>
    <property type="evidence" value="ECO:0007669"/>
    <property type="project" value="UniProtKB-SubCell"/>
</dbReference>
<dbReference type="GO" id="GO:0006355">
    <property type="term" value="P:regulation of DNA-templated transcription"/>
    <property type="evidence" value="ECO:0007669"/>
    <property type="project" value="InterPro"/>
</dbReference>
<evidence type="ECO:0000256" key="9">
    <source>
        <dbReference type="ARBA" id="ARBA00023159"/>
    </source>
</evidence>
<gene>
    <name evidence="15" type="ORF">HNR65_002615</name>
</gene>
<evidence type="ECO:0000256" key="12">
    <source>
        <dbReference type="SAM" id="MobiDB-lite"/>
    </source>
</evidence>
<dbReference type="PROSITE" id="PS50045">
    <property type="entry name" value="SIGMA54_INTERACT_4"/>
    <property type="match status" value="1"/>
</dbReference>
<evidence type="ECO:0000256" key="5">
    <source>
        <dbReference type="ARBA" id="ARBA00022840"/>
    </source>
</evidence>
<dbReference type="GO" id="GO:0005524">
    <property type="term" value="F:ATP binding"/>
    <property type="evidence" value="ECO:0007669"/>
    <property type="project" value="UniProtKB-KW"/>
</dbReference>
<dbReference type="AlphaFoldDB" id="A0A7W0HLG0"/>
<feature type="domain" description="Response regulatory" evidence="14">
    <location>
        <begin position="8"/>
        <end position="122"/>
    </location>
</feature>
<organism evidence="15 16">
    <name type="scientific">Desulfosalsimonas propionicica</name>
    <dbReference type="NCBI Taxonomy" id="332175"/>
    <lineage>
        <taxon>Bacteria</taxon>
        <taxon>Pseudomonadati</taxon>
        <taxon>Thermodesulfobacteriota</taxon>
        <taxon>Desulfobacteria</taxon>
        <taxon>Desulfobacterales</taxon>
        <taxon>Desulfosalsimonadaceae</taxon>
        <taxon>Desulfosalsimonas</taxon>
    </lineage>
</organism>
<evidence type="ECO:0000256" key="11">
    <source>
        <dbReference type="PROSITE-ProRule" id="PRU00169"/>
    </source>
</evidence>
<dbReference type="SMART" id="SM00448">
    <property type="entry name" value="REC"/>
    <property type="match status" value="1"/>
</dbReference>
<dbReference type="InterPro" id="IPR011006">
    <property type="entry name" value="CheY-like_superfamily"/>
</dbReference>
<keyword evidence="16" id="KW-1185">Reference proteome</keyword>
<keyword evidence="8" id="KW-0238">DNA-binding</keyword>
<dbReference type="Pfam" id="PF00072">
    <property type="entry name" value="Response_reg"/>
    <property type="match status" value="1"/>
</dbReference>
<dbReference type="Pfam" id="PF02954">
    <property type="entry name" value="HTH_8"/>
    <property type="match status" value="1"/>
</dbReference>
<evidence type="ECO:0000256" key="7">
    <source>
        <dbReference type="ARBA" id="ARBA00023015"/>
    </source>
</evidence>
<evidence type="ECO:0000256" key="1">
    <source>
        <dbReference type="ARBA" id="ARBA00004496"/>
    </source>
</evidence>
<evidence type="ECO:0000256" key="3">
    <source>
        <dbReference type="ARBA" id="ARBA00022553"/>
    </source>
</evidence>
<sequence length="461" mass="50518">MENKNLSEILVVDDDPGHRTTLRTLLKTWGYNISEADGGRAAVDRVRQRPFELILMDVRMAKMGGIDALKEIKAYNPAIPIVIMTAYSSVQSAVEAMKAGAYDYLTKPLDFDELQLTIQRALEHTRLKHENQDLKARLKNLAESRQIVSVSTQMKSLLDMVVTIAPSEATVLITGASGTGKELIARAVHANSSRSSGPMVSVNCAALTESLLESELFGHEKGAFTGADKRREGRFVRAHQGSLFLDEVGEMSMAMQAKLLRVLQEGEIQRVGGENPVAVDVRILAATNKDLGQMVADGQFREDLFYRLNVVNLHIPPLAQRTDDIAALAQHFINQYAGRNRKPIKGFTPRAMDDLLKYPWPGNVRELENAVERAVILSPGEYITEKDLPLNISQNNGRAQPQAATQAGAAGADEGGSLDKMEQSAIVSALERAGGNKSEAARLLGITRRTLYNKLEKYGLG</sequence>
<feature type="domain" description="Sigma-54 factor interaction" evidence="13">
    <location>
        <begin position="147"/>
        <end position="376"/>
    </location>
</feature>
<proteinExistence type="predicted"/>
<dbReference type="FunFam" id="3.40.50.300:FF:000006">
    <property type="entry name" value="DNA-binding transcriptional regulator NtrC"/>
    <property type="match status" value="1"/>
</dbReference>
<dbReference type="InterPro" id="IPR009057">
    <property type="entry name" value="Homeodomain-like_sf"/>
</dbReference>
<dbReference type="InterPro" id="IPR027417">
    <property type="entry name" value="P-loop_NTPase"/>
</dbReference>
<evidence type="ECO:0000256" key="4">
    <source>
        <dbReference type="ARBA" id="ARBA00022741"/>
    </source>
</evidence>
<keyword evidence="6" id="KW-0902">Two-component regulatory system</keyword>
<dbReference type="Gene3D" id="1.10.10.60">
    <property type="entry name" value="Homeodomain-like"/>
    <property type="match status" value="1"/>
</dbReference>
<evidence type="ECO:0000259" key="14">
    <source>
        <dbReference type="PROSITE" id="PS50110"/>
    </source>
</evidence>
<keyword evidence="4" id="KW-0547">Nucleotide-binding</keyword>
<keyword evidence="9" id="KW-0010">Activator</keyword>
<protein>
    <submittedName>
        <fullName evidence="15">Two-component system response regulator HydG</fullName>
    </submittedName>
</protein>
<dbReference type="RefSeq" id="WP_181551914.1">
    <property type="nucleotide sequence ID" value="NZ_JACDUS010000008.1"/>
</dbReference>
<feature type="modified residue" description="4-aspartylphosphate" evidence="11">
    <location>
        <position position="57"/>
    </location>
</feature>
<evidence type="ECO:0000313" key="16">
    <source>
        <dbReference type="Proteomes" id="UP000525298"/>
    </source>
</evidence>
<dbReference type="SUPFAM" id="SSF46689">
    <property type="entry name" value="Homeodomain-like"/>
    <property type="match status" value="1"/>
</dbReference>
<keyword evidence="7" id="KW-0805">Transcription regulation</keyword>
<dbReference type="InterPro" id="IPR001789">
    <property type="entry name" value="Sig_transdc_resp-reg_receiver"/>
</dbReference>
<evidence type="ECO:0000313" key="15">
    <source>
        <dbReference type="EMBL" id="MBA2882273.1"/>
    </source>
</evidence>
<keyword evidence="10" id="KW-0804">Transcription</keyword>
<dbReference type="Gene3D" id="1.10.8.60">
    <property type="match status" value="1"/>
</dbReference>
<evidence type="ECO:0000256" key="2">
    <source>
        <dbReference type="ARBA" id="ARBA00022490"/>
    </source>
</evidence>
<dbReference type="FunFam" id="1.10.8.60:FF:000014">
    <property type="entry name" value="DNA-binding transcriptional regulator NtrC"/>
    <property type="match status" value="1"/>
</dbReference>
<dbReference type="SMART" id="SM00382">
    <property type="entry name" value="AAA"/>
    <property type="match status" value="1"/>
</dbReference>
<accession>A0A7W0HLG0</accession>
<dbReference type="Pfam" id="PF00158">
    <property type="entry name" value="Sigma54_activat"/>
    <property type="match status" value="1"/>
</dbReference>
<comment type="subcellular location">
    <subcellularLocation>
        <location evidence="1">Cytoplasm</location>
    </subcellularLocation>
</comment>
<dbReference type="InterPro" id="IPR003593">
    <property type="entry name" value="AAA+_ATPase"/>
</dbReference>
<dbReference type="CDD" id="cd00009">
    <property type="entry name" value="AAA"/>
    <property type="match status" value="1"/>
</dbReference>
<dbReference type="PROSITE" id="PS00688">
    <property type="entry name" value="SIGMA54_INTERACT_3"/>
    <property type="match status" value="1"/>
</dbReference>
<dbReference type="SUPFAM" id="SSF52172">
    <property type="entry name" value="CheY-like"/>
    <property type="match status" value="1"/>
</dbReference>
<evidence type="ECO:0000256" key="10">
    <source>
        <dbReference type="ARBA" id="ARBA00023163"/>
    </source>
</evidence>
<dbReference type="PRINTS" id="PR01590">
    <property type="entry name" value="HTHFIS"/>
</dbReference>
<comment type="caution">
    <text evidence="15">The sequence shown here is derived from an EMBL/GenBank/DDBJ whole genome shotgun (WGS) entry which is preliminary data.</text>
</comment>
<evidence type="ECO:0000259" key="13">
    <source>
        <dbReference type="PROSITE" id="PS50045"/>
    </source>
</evidence>
<feature type="compositionally biased region" description="Low complexity" evidence="12">
    <location>
        <begin position="397"/>
        <end position="412"/>
    </location>
</feature>
<dbReference type="Pfam" id="PF25601">
    <property type="entry name" value="AAA_lid_14"/>
    <property type="match status" value="1"/>
</dbReference>
<dbReference type="InterPro" id="IPR025944">
    <property type="entry name" value="Sigma_54_int_dom_CS"/>
</dbReference>
<feature type="region of interest" description="Disordered" evidence="12">
    <location>
        <begin position="393"/>
        <end position="417"/>
    </location>
</feature>
<dbReference type="PANTHER" id="PTHR32071:SF117">
    <property type="entry name" value="PTS-DEPENDENT DIHYDROXYACETONE KINASE OPERON REGULATORY PROTEIN-RELATED"/>
    <property type="match status" value="1"/>
</dbReference>
<dbReference type="InterPro" id="IPR002078">
    <property type="entry name" value="Sigma_54_int"/>
</dbReference>
<dbReference type="PROSITE" id="PS50110">
    <property type="entry name" value="RESPONSE_REGULATORY"/>
    <property type="match status" value="1"/>
</dbReference>
<dbReference type="GO" id="GO:0000160">
    <property type="term" value="P:phosphorelay signal transduction system"/>
    <property type="evidence" value="ECO:0007669"/>
    <property type="project" value="UniProtKB-KW"/>
</dbReference>
<name>A0A7W0HLG0_9BACT</name>